<name>A0A167XQ87_9AGAM</name>
<feature type="non-terminal residue" evidence="1">
    <location>
        <position position="1"/>
    </location>
</feature>
<protein>
    <submittedName>
        <fullName evidence="1">Uncharacterized protein</fullName>
    </submittedName>
</protein>
<accession>A0A167XQ87</accession>
<feature type="non-terminal residue" evidence="1">
    <location>
        <position position="81"/>
    </location>
</feature>
<proteinExistence type="predicted"/>
<dbReference type="OrthoDB" id="3270336at2759"/>
<evidence type="ECO:0000313" key="1">
    <source>
        <dbReference type="EMBL" id="KZP07450.1"/>
    </source>
</evidence>
<dbReference type="EMBL" id="KV417750">
    <property type="protein sequence ID" value="KZP07450.1"/>
    <property type="molecule type" value="Genomic_DNA"/>
</dbReference>
<organism evidence="1">
    <name type="scientific">Athelia psychrophila</name>
    <dbReference type="NCBI Taxonomy" id="1759441"/>
    <lineage>
        <taxon>Eukaryota</taxon>
        <taxon>Fungi</taxon>
        <taxon>Dikarya</taxon>
        <taxon>Basidiomycota</taxon>
        <taxon>Agaricomycotina</taxon>
        <taxon>Agaricomycetes</taxon>
        <taxon>Agaricomycetidae</taxon>
        <taxon>Atheliales</taxon>
        <taxon>Atheliaceae</taxon>
        <taxon>Athelia</taxon>
    </lineage>
</organism>
<gene>
    <name evidence="1" type="ORF">FIBSPDRAFT_665311</name>
</gene>
<dbReference type="AlphaFoldDB" id="A0A167XQ87"/>
<sequence>WDNELTEDDMLVICGVYKIFTGTHGDQTSDSSWWPKPSTWQGSSMDMGYWSPQCEEWYQHRRALIMSGDVGGTPKTAQRWR</sequence>
<reference evidence="1" key="1">
    <citation type="journal article" date="2016" name="Mol. Biol. Evol.">
        <title>Comparative Genomics of Early-Diverging Mushroom-Forming Fungi Provides Insights into the Origins of Lignocellulose Decay Capabilities.</title>
        <authorList>
            <person name="Nagy L.G."/>
            <person name="Riley R."/>
            <person name="Tritt A."/>
            <person name="Adam C."/>
            <person name="Daum C."/>
            <person name="Floudas D."/>
            <person name="Sun H."/>
            <person name="Yadav J.S."/>
            <person name="Pangilinan J."/>
            <person name="Larsson K.H."/>
            <person name="Matsuura K."/>
            <person name="Barry K."/>
            <person name="Labutti K."/>
            <person name="Kuo R."/>
            <person name="Ohm R.A."/>
            <person name="Bhattacharya S.S."/>
            <person name="Shirouzu T."/>
            <person name="Yoshinaga Y."/>
            <person name="Martin F.M."/>
            <person name="Grigoriev I.V."/>
            <person name="Hibbett D.S."/>
        </authorList>
    </citation>
    <scope>NUCLEOTIDE SEQUENCE [LARGE SCALE GENOMIC DNA]</scope>
    <source>
        <strain evidence="1">CBS 109695</strain>
    </source>
</reference>